<keyword evidence="4" id="KW-1185">Reference proteome</keyword>
<dbReference type="SMART" id="SM01117">
    <property type="entry name" value="Cyt-b5"/>
    <property type="match status" value="1"/>
</dbReference>
<proteinExistence type="inferred from homology"/>
<dbReference type="PANTHER" id="PTHR10281">
    <property type="entry name" value="MEMBRANE-ASSOCIATED PROGESTERONE RECEPTOR COMPONENT-RELATED"/>
    <property type="match status" value="1"/>
</dbReference>
<gene>
    <name evidence="3" type="ORF">DES36_1156</name>
</gene>
<dbReference type="InterPro" id="IPR036400">
    <property type="entry name" value="Cyt_B5-like_heme/steroid_sf"/>
</dbReference>
<dbReference type="Proteomes" id="UP000253490">
    <property type="component" value="Unassembled WGS sequence"/>
</dbReference>
<dbReference type="PANTHER" id="PTHR10281:SF76">
    <property type="entry name" value="CALCUTTA CUP-RELATED"/>
    <property type="match status" value="1"/>
</dbReference>
<sequence>MNEYSHYYSVLSSIYQNIEYFKYMITCSRNLYQRTFYENQLYKERMRLNYWKNQYYYIHNEEKNFNQKTQQNQLMEERVFTLEELSQYDGSNGKLAYVAVNGIVYDVSLEATWGGGTHFRLYAGQDLSEQFNGCHGGNLEVLRNLPRVGVLQS</sequence>
<organism evidence="3 4">
    <name type="scientific">Alkalibaculum bacchi</name>
    <dbReference type="NCBI Taxonomy" id="645887"/>
    <lineage>
        <taxon>Bacteria</taxon>
        <taxon>Bacillati</taxon>
        <taxon>Bacillota</taxon>
        <taxon>Clostridia</taxon>
        <taxon>Eubacteriales</taxon>
        <taxon>Eubacteriaceae</taxon>
        <taxon>Alkalibaculum</taxon>
    </lineage>
</organism>
<dbReference type="Gene3D" id="3.10.120.10">
    <property type="entry name" value="Cytochrome b5-like heme/steroid binding domain"/>
    <property type="match status" value="1"/>
</dbReference>
<evidence type="ECO:0000313" key="3">
    <source>
        <dbReference type="EMBL" id="RBP61008.1"/>
    </source>
</evidence>
<dbReference type="InterPro" id="IPR050577">
    <property type="entry name" value="MAPR/NEUFC/NENF-like"/>
</dbReference>
<comment type="caution">
    <text evidence="3">The sequence shown here is derived from an EMBL/GenBank/DDBJ whole genome shotgun (WGS) entry which is preliminary data.</text>
</comment>
<dbReference type="InterPro" id="IPR001199">
    <property type="entry name" value="Cyt_B5-like_heme/steroid-bd"/>
</dbReference>
<dbReference type="EMBL" id="QNRX01000015">
    <property type="protein sequence ID" value="RBP61008.1"/>
    <property type="molecule type" value="Genomic_DNA"/>
</dbReference>
<comment type="similarity">
    <text evidence="1">Belongs to the cytochrome b5 family. MAPR subfamily.</text>
</comment>
<dbReference type="AlphaFoldDB" id="A0A366I3J5"/>
<dbReference type="Pfam" id="PF00173">
    <property type="entry name" value="Cyt-b5"/>
    <property type="match status" value="1"/>
</dbReference>
<dbReference type="RefSeq" id="WP_242981759.1">
    <property type="nucleotide sequence ID" value="NZ_QNRX01000015.1"/>
</dbReference>
<dbReference type="SUPFAM" id="SSF55856">
    <property type="entry name" value="Cytochrome b5-like heme/steroid binding domain"/>
    <property type="match status" value="1"/>
</dbReference>
<evidence type="ECO:0000256" key="1">
    <source>
        <dbReference type="ARBA" id="ARBA00038357"/>
    </source>
</evidence>
<evidence type="ECO:0000313" key="4">
    <source>
        <dbReference type="Proteomes" id="UP000253490"/>
    </source>
</evidence>
<evidence type="ECO:0000259" key="2">
    <source>
        <dbReference type="SMART" id="SM01117"/>
    </source>
</evidence>
<name>A0A366I3J5_9FIRM</name>
<accession>A0A366I3J5</accession>
<reference evidence="3 4" key="1">
    <citation type="submission" date="2018-06" db="EMBL/GenBank/DDBJ databases">
        <title>Genomic Encyclopedia of Type Strains, Phase IV (KMG-IV): sequencing the most valuable type-strain genomes for metagenomic binning, comparative biology and taxonomic classification.</title>
        <authorList>
            <person name="Goeker M."/>
        </authorList>
    </citation>
    <scope>NUCLEOTIDE SEQUENCE [LARGE SCALE GENOMIC DNA]</scope>
    <source>
        <strain evidence="3 4">DSM 22112</strain>
    </source>
</reference>
<protein>
    <submittedName>
        <fullName evidence="3">Putative heme/steroid binding protein</fullName>
    </submittedName>
</protein>
<feature type="domain" description="Cytochrome b5 heme-binding" evidence="2">
    <location>
        <begin position="80"/>
        <end position="152"/>
    </location>
</feature>